<dbReference type="EMBL" id="RSEJ01000046">
    <property type="protein sequence ID" value="NBI56105.1"/>
    <property type="molecule type" value="Genomic_DNA"/>
</dbReference>
<organism evidence="1 2">
    <name type="scientific">Photobacterium alginatilyticum</name>
    <dbReference type="NCBI Taxonomy" id="1775171"/>
    <lineage>
        <taxon>Bacteria</taxon>
        <taxon>Pseudomonadati</taxon>
        <taxon>Pseudomonadota</taxon>
        <taxon>Gammaproteobacteria</taxon>
        <taxon>Vibrionales</taxon>
        <taxon>Vibrionaceae</taxon>
        <taxon>Photobacterium</taxon>
    </lineage>
</organism>
<accession>A0ABW9YQQ3</accession>
<proteinExistence type="predicted"/>
<protein>
    <submittedName>
        <fullName evidence="1">Uncharacterized protein</fullName>
    </submittedName>
</protein>
<dbReference type="Pfam" id="PF20291">
    <property type="entry name" value="MC5"/>
    <property type="match status" value="1"/>
</dbReference>
<dbReference type="RefSeq" id="WP_160658272.1">
    <property type="nucleotide sequence ID" value="NZ_RSEJ01000046.1"/>
</dbReference>
<reference evidence="1 2" key="1">
    <citation type="journal article" date="2017" name="Int. J. Syst. Evol. Microbiol.">
        <title>Photobacterium alginatilyticum sp. nov., a marine bacterium isolated from bottom seawater.</title>
        <authorList>
            <person name="Wang X."/>
            <person name="Wang Y."/>
            <person name="Yang X."/>
            <person name="Sun H."/>
            <person name="Li B."/>
            <person name="Zhang X.H."/>
        </authorList>
    </citation>
    <scope>NUCLEOTIDE SEQUENCE [LARGE SCALE GENOMIC DNA]</scope>
    <source>
        <strain evidence="1 2">P03D4</strain>
    </source>
</reference>
<keyword evidence="2" id="KW-1185">Reference proteome</keyword>
<gene>
    <name evidence="1" type="ORF">EIZ48_26735</name>
</gene>
<dbReference type="Proteomes" id="UP000738517">
    <property type="component" value="Unassembled WGS sequence"/>
</dbReference>
<comment type="caution">
    <text evidence="1">The sequence shown here is derived from an EMBL/GenBank/DDBJ whole genome shotgun (WGS) entry which is preliminary data.</text>
</comment>
<evidence type="ECO:0000313" key="2">
    <source>
        <dbReference type="Proteomes" id="UP000738517"/>
    </source>
</evidence>
<sequence length="168" mass="19967">MIIYHPYKDANHCAYRIISILVGCSTPVNINYLHIADFYHLFPCQLKSIDRWPRKGSNNHRIINKIEDAYERLENPRRMFFELKTIRRNVIINLLSRNLVEYTRDNLIKLKQNNLPQDIVNLLDKDQFRKSAEFKLITENMRSLKLYGESGLKSKSGLMEYRYDVSKA</sequence>
<evidence type="ECO:0000313" key="1">
    <source>
        <dbReference type="EMBL" id="NBI56105.1"/>
    </source>
</evidence>
<dbReference type="InterPro" id="IPR046901">
    <property type="entry name" value="ABC-3C_MC5"/>
</dbReference>
<name>A0ABW9YQQ3_9GAMM</name>